<dbReference type="Pfam" id="PF00085">
    <property type="entry name" value="Thioredoxin"/>
    <property type="match status" value="1"/>
</dbReference>
<evidence type="ECO:0000259" key="2">
    <source>
        <dbReference type="PROSITE" id="PS51352"/>
    </source>
</evidence>
<dbReference type="SUPFAM" id="SSF52833">
    <property type="entry name" value="Thioredoxin-like"/>
    <property type="match status" value="1"/>
</dbReference>
<evidence type="ECO:0000313" key="3">
    <source>
        <dbReference type="EMBL" id="MPM50562.1"/>
    </source>
</evidence>
<organism evidence="3">
    <name type="scientific">bioreactor metagenome</name>
    <dbReference type="NCBI Taxonomy" id="1076179"/>
    <lineage>
        <taxon>unclassified sequences</taxon>
        <taxon>metagenomes</taxon>
        <taxon>ecological metagenomes</taxon>
    </lineage>
</organism>
<protein>
    <recommendedName>
        <fullName evidence="2">Thioredoxin domain-containing protein</fullName>
    </recommendedName>
</protein>
<reference evidence="3" key="1">
    <citation type="submission" date="2019-08" db="EMBL/GenBank/DDBJ databases">
        <authorList>
            <person name="Kucharzyk K."/>
            <person name="Murdoch R.W."/>
            <person name="Higgins S."/>
            <person name="Loffler F."/>
        </authorList>
    </citation>
    <scope>NUCLEOTIDE SEQUENCE</scope>
</reference>
<dbReference type="InterPro" id="IPR013766">
    <property type="entry name" value="Thioredoxin_domain"/>
</dbReference>
<evidence type="ECO:0000256" key="1">
    <source>
        <dbReference type="SAM" id="MobiDB-lite"/>
    </source>
</evidence>
<dbReference type="Gene3D" id="3.40.30.10">
    <property type="entry name" value="Glutaredoxin"/>
    <property type="match status" value="1"/>
</dbReference>
<name>A0A645ABI6_9ZZZZ</name>
<sequence length="131" mass="14365">MTELSEPLASGCPSGPSSDAPPVRRVICLCAQWCVVCNQYQPQFEALAAQYPEVQFRWVDVEDEEDVMGDYDVETFPTLLIAEGDEARFLGPVLPQMALVGTLLARLMRPGSPPAEPAAQALLRRIVNFVS</sequence>
<accession>A0A645ABI6</accession>
<dbReference type="CDD" id="cd02947">
    <property type="entry name" value="TRX_family"/>
    <property type="match status" value="1"/>
</dbReference>
<dbReference type="InterPro" id="IPR036249">
    <property type="entry name" value="Thioredoxin-like_sf"/>
</dbReference>
<dbReference type="EMBL" id="VSSQ01013021">
    <property type="protein sequence ID" value="MPM50562.1"/>
    <property type="molecule type" value="Genomic_DNA"/>
</dbReference>
<gene>
    <name evidence="3" type="ORF">SDC9_97304</name>
</gene>
<dbReference type="PROSITE" id="PS51352">
    <property type="entry name" value="THIOREDOXIN_2"/>
    <property type="match status" value="1"/>
</dbReference>
<dbReference type="AlphaFoldDB" id="A0A645ABI6"/>
<comment type="caution">
    <text evidence="3">The sequence shown here is derived from an EMBL/GenBank/DDBJ whole genome shotgun (WGS) entry which is preliminary data.</text>
</comment>
<proteinExistence type="predicted"/>
<feature type="domain" description="Thioredoxin" evidence="2">
    <location>
        <begin position="1"/>
        <end position="128"/>
    </location>
</feature>
<feature type="region of interest" description="Disordered" evidence="1">
    <location>
        <begin position="1"/>
        <end position="20"/>
    </location>
</feature>